<feature type="compositionally biased region" description="Basic and acidic residues" evidence="1">
    <location>
        <begin position="824"/>
        <end position="833"/>
    </location>
</feature>
<gene>
    <name evidence="4" type="ORF">PHET_01740</name>
</gene>
<dbReference type="GO" id="GO:0034703">
    <property type="term" value="C:cation channel complex"/>
    <property type="evidence" value="ECO:0007669"/>
    <property type="project" value="TreeGrafter"/>
</dbReference>
<feature type="compositionally biased region" description="Low complexity" evidence="1">
    <location>
        <begin position="2833"/>
        <end position="2849"/>
    </location>
</feature>
<dbReference type="PANTHER" id="PTHR31781">
    <property type="entry name" value="UNC80"/>
    <property type="match status" value="1"/>
</dbReference>
<feature type="compositionally biased region" description="Acidic residues" evidence="1">
    <location>
        <begin position="135"/>
        <end position="144"/>
    </location>
</feature>
<feature type="domain" description="Protein UNC80 C-terminal" evidence="3">
    <location>
        <begin position="2858"/>
        <end position="3008"/>
    </location>
</feature>
<evidence type="ECO:0000313" key="4">
    <source>
        <dbReference type="EMBL" id="KAF5404896.1"/>
    </source>
</evidence>
<feature type="domain" description="Protein UNC80 C-terminal" evidence="3">
    <location>
        <begin position="2619"/>
        <end position="2714"/>
    </location>
</feature>
<name>A0A8J4TMM8_9TREM</name>
<dbReference type="OrthoDB" id="6258360at2759"/>
<evidence type="ECO:0000313" key="5">
    <source>
        <dbReference type="Proteomes" id="UP000748531"/>
    </source>
</evidence>
<keyword evidence="5" id="KW-1185">Reference proteome</keyword>
<comment type="caution">
    <text evidence="4">The sequence shown here is derived from an EMBL/GenBank/DDBJ whole genome shotgun (WGS) entry which is preliminary data.</text>
</comment>
<feature type="domain" description="Protein UNC80 central region" evidence="2">
    <location>
        <begin position="573"/>
        <end position="1145"/>
    </location>
</feature>
<dbReference type="InterPro" id="IPR046460">
    <property type="entry name" value="UNC80_C"/>
</dbReference>
<feature type="region of interest" description="Disordered" evidence="1">
    <location>
        <begin position="528"/>
        <end position="565"/>
    </location>
</feature>
<feature type="compositionally biased region" description="Polar residues" evidence="1">
    <location>
        <begin position="800"/>
        <end position="817"/>
    </location>
</feature>
<feature type="compositionally biased region" description="Basic and acidic residues" evidence="1">
    <location>
        <begin position="544"/>
        <end position="555"/>
    </location>
</feature>
<feature type="compositionally biased region" description="Basic and acidic residues" evidence="1">
    <location>
        <begin position="94"/>
        <end position="108"/>
    </location>
</feature>
<dbReference type="InterPro" id="IPR045852">
    <property type="entry name" value="UNC80_central"/>
</dbReference>
<feature type="region of interest" description="Disordered" evidence="1">
    <location>
        <begin position="3038"/>
        <end position="3073"/>
    </location>
</feature>
<feature type="compositionally biased region" description="Polar residues" evidence="1">
    <location>
        <begin position="152"/>
        <end position="175"/>
    </location>
</feature>
<evidence type="ECO:0000259" key="3">
    <source>
        <dbReference type="Pfam" id="PF20262"/>
    </source>
</evidence>
<feature type="region of interest" description="Disordered" evidence="1">
    <location>
        <begin position="2825"/>
        <end position="2878"/>
    </location>
</feature>
<organism evidence="4 5">
    <name type="scientific">Paragonimus heterotremus</name>
    <dbReference type="NCBI Taxonomy" id="100268"/>
    <lineage>
        <taxon>Eukaryota</taxon>
        <taxon>Metazoa</taxon>
        <taxon>Spiralia</taxon>
        <taxon>Lophotrochozoa</taxon>
        <taxon>Platyhelminthes</taxon>
        <taxon>Trematoda</taxon>
        <taxon>Digenea</taxon>
        <taxon>Plagiorchiida</taxon>
        <taxon>Troglotremata</taxon>
        <taxon>Troglotrematidae</taxon>
        <taxon>Paragonimus</taxon>
    </lineage>
</organism>
<dbReference type="GO" id="GO:0005261">
    <property type="term" value="F:monoatomic cation channel activity"/>
    <property type="evidence" value="ECO:0007669"/>
    <property type="project" value="TreeGrafter"/>
</dbReference>
<feature type="compositionally biased region" description="Polar residues" evidence="1">
    <location>
        <begin position="2852"/>
        <end position="2862"/>
    </location>
</feature>
<evidence type="ECO:0000256" key="1">
    <source>
        <dbReference type="SAM" id="MobiDB-lite"/>
    </source>
</evidence>
<dbReference type="Pfam" id="PF20262">
    <property type="entry name" value="UNC80_C"/>
    <property type="match status" value="3"/>
</dbReference>
<feature type="region of interest" description="Disordered" evidence="1">
    <location>
        <begin position="1339"/>
        <end position="1368"/>
    </location>
</feature>
<feature type="region of interest" description="Disordered" evidence="1">
    <location>
        <begin position="913"/>
        <end position="952"/>
    </location>
</feature>
<dbReference type="GO" id="GO:0055080">
    <property type="term" value="P:monoatomic cation homeostasis"/>
    <property type="evidence" value="ECO:0007669"/>
    <property type="project" value="TreeGrafter"/>
</dbReference>
<feature type="compositionally biased region" description="Basic residues" evidence="1">
    <location>
        <begin position="116"/>
        <end position="126"/>
    </location>
</feature>
<feature type="domain" description="Protein UNC80 C-terminal" evidence="3">
    <location>
        <begin position="1687"/>
        <end position="2510"/>
    </location>
</feature>
<proteinExistence type="predicted"/>
<feature type="region of interest" description="Disordered" evidence="1">
    <location>
        <begin position="83"/>
        <end position="197"/>
    </location>
</feature>
<feature type="compositionally biased region" description="Low complexity" evidence="1">
    <location>
        <begin position="1182"/>
        <end position="1194"/>
    </location>
</feature>
<feature type="region of interest" description="Disordered" evidence="1">
    <location>
        <begin position="800"/>
        <end position="849"/>
    </location>
</feature>
<feature type="compositionally biased region" description="Polar residues" evidence="1">
    <location>
        <begin position="2304"/>
        <end position="2313"/>
    </location>
</feature>
<accession>A0A8J4TMM8</accession>
<dbReference type="GO" id="GO:0030424">
    <property type="term" value="C:axon"/>
    <property type="evidence" value="ECO:0007669"/>
    <property type="project" value="TreeGrafter"/>
</dbReference>
<dbReference type="EMBL" id="LUCH01000537">
    <property type="protein sequence ID" value="KAF5404896.1"/>
    <property type="molecule type" value="Genomic_DNA"/>
</dbReference>
<evidence type="ECO:0008006" key="6">
    <source>
        <dbReference type="Google" id="ProtNLM"/>
    </source>
</evidence>
<reference evidence="4" key="1">
    <citation type="submission" date="2019-05" db="EMBL/GenBank/DDBJ databases">
        <title>Annotation for the trematode Paragonimus heterotremus.</title>
        <authorList>
            <person name="Choi Y.-J."/>
        </authorList>
    </citation>
    <scope>NUCLEOTIDE SEQUENCE</scope>
    <source>
        <strain evidence="4">LC</strain>
    </source>
</reference>
<protein>
    <recommendedName>
        <fullName evidence="6">Protein unc-80 homolog</fullName>
    </recommendedName>
</protein>
<feature type="region of interest" description="Disordered" evidence="1">
    <location>
        <begin position="1211"/>
        <end position="1232"/>
    </location>
</feature>
<feature type="domain" description="Protein UNC80 central region" evidence="2">
    <location>
        <begin position="1364"/>
        <end position="1591"/>
    </location>
</feature>
<feature type="region of interest" description="Disordered" evidence="1">
    <location>
        <begin position="1157"/>
        <end position="1196"/>
    </location>
</feature>
<dbReference type="Proteomes" id="UP000748531">
    <property type="component" value="Unassembled WGS sequence"/>
</dbReference>
<dbReference type="Pfam" id="PF19424">
    <property type="entry name" value="UNC80"/>
    <property type="match status" value="2"/>
</dbReference>
<evidence type="ECO:0000259" key="2">
    <source>
        <dbReference type="Pfam" id="PF19424"/>
    </source>
</evidence>
<sequence length="3167" mass="350524">MHYISANGQIDYSILLRSLYWCSTVHLSARVCSQLLRCVSALFDFGILDNGIKAQRPPHFMPRRPYNMHKMYRKLKGFTKSATKYKRSSPVNAPKKENISFLGQDDRSTTGTYRLSGKKHERKSGRRASAIIYLESEDSDDEDDGRLPGTPRCTNHSADKQQQSDIKSKFTTSLESDSKVPRNLSSMPSTMLNPRSPTETKLKRFSAQPDGTSQILSNSLKTRRQGLKVTGKHFAPHHRSCAIQTPQHLQQTILSEQTMKTNFALATKIVIRVIRALGCRYGHHGSPTFGARELIATDVTKGRSDNESTEARQLAQDCLYHLYESDCSLFARILSRLIATMCVADLMEMFHSLTGFCLDPAAHNTNQMGRPTSQSNYSNSFGQPTSGYGIRGAEGIVVACALGPFIRRLVRCRAELISQENVSLFGDVRQLFTYFREVHGSTFRRNMLVAMMCPIHRALERPKPKTQMNWSRMSTRNSMWLLPRQDKRRSSSIFFDGLVDMDQSTGSLKGQRFTSWHALLPRASMAGRGVRINSGPGNSITGDKSTDASHSRGDGDASSSGGGGSGGLQTVIEHRWVNAPALKEGLLDFAFLMEICEPGTIPEPQLIAALLDLNAPVIARACLLLECALLVHRCNRGEWASWMKFNLPSSFQLNPSYTNLTAARTSPGASGSGGCGGSAGKEAVVLDTMVSKQNAGRLFHAWGEALGMRLRYFVKLMTMNGQLTRTNTTANGSSERNRDSSSRLFSVFEADENFLDDATVNPTGESCPYALLSVSVQLLLEITTYLRETHQRLPQNITTAAPANTHEQQQTQTTGNELNAKRSLTKESSHERSGSFGKHPGSTTSGPTASFRAARRRLSILMPIFGSGGSMNMDNGDTEVDQPLISDQPTAGRRNLTSRRISFAVFTDTKDRRGSFRGSATSLDHSPESEKPALSKSLLRHHRGSGSFKRSLPNTKEALGVYSRQFSTRKWSGSGESVVMPAPAELTDVSFSQLSDENRADEPSDSETAHPTSAMLTTAAGGIQRYPRPKSQTPGLRARAEEVASKVHTTIRRSVSAAVNAKRQRKPSMQPLAGSAVIEPDFGEHDYYSTNMPWIDAVIDFLNCTNFSCDHQSYCLPNCFERQQHQCRALLNAVKQVYGSQIESSFVLSVDRQMNAKPSDAMGRSVDETTVGSHEHTEDSSESGGSSSHFGSAGDLSSSDMAVKLRTKLKKISSKPEFPTVPSHESLTGLCKPSDSEIDLNSWLTHRAGMATVTDGQKAKPGLFSRAARRKESQYVALGGRRDSTSLLDKLRLRSSHRQGQTAPPEQEALGLTSLLGLGMLAGAGAGLLRPSASSVGLFGTNLDTPEDDGPEPDRKRPRGSCRQMNTPESPIQRYVHNQIKNLCSSSLNLLCKAALLLTNQQLAKVVPLAWELLLEPEEELTSSAASFVLFCGLRSAQLVQDILLTDMQHSTPSQRLNAILRFRALWIHRHHVWSRLDEGAPNQLRLPPPFIEFVLPSPTLGYPGYEAPDPAWQIRKGTSAEEVQLKQNEATKTFVTASTSRRKQQQELLARALAAETLRRRDARRQFHLTTCPVMERAALEPALNKEHRDEGLNEDGITQQMNVGANMTGGTTAVGSGGGGVNAIQEEFSAAMRRLSVAPVNRNMLNQGRNSSWRQGSIPWFRNSALAHDDDDRGCGGWHSLVPTQPLQQAQYIFPSALCAATVLLIHLLDDTAVNDQGIAVNTIAEYCVFQCLLEDTTLFMRFILERLTRTNHTNELIFVLRKMIQRLPGLPMQSAHTIFNNLVGYIMFHVRASSYVAPEAIACALSMLHLSTLLLTANLPCAKQFNVFDNDIGVAQLVRLQDDNKDYQFEDILRDALESNGIPADQSHLYFLFDDRSNVIRNNSHYIRDFYPFKRNHNPKLRLRQLDTQEGLYLLQQNALNVKCQEIGKVLFTTTVLQNTPNTQMSNHIFFLHEELTKLPSFPRKALETEFGLYSLAELGRPLFGLDTVHKLSWCQLLSNLFTQMPSTYPWSTDLQLFLNVYNGTLILHAEDSSVLRQCLAFFIQCCYQFKMTFSTSGYAGILPTLLRVYNQQMHNVVLTQAVEFTCRQFYVMHRTPFILQLFGSLANYVAVGEEHFPINDDFYWIQPVTLYRLLRMINRPLPDNIRILELCNVQKPLKALDFCYEEEEANWSVLEALNLCVAVIVYAPDSYRARQMLVILQALLPYILRDLPAICAEENCGTDLKKFELNAIQKISIAIRQLISTTEFMTRRAEELRPVNSHAPGGPTERRAEPFTTGIAHNWTRQTGRSGRNRDIESGLDSTGWTASSYRGAGGNTLGQSPDGDRMRDQDNQPMCAGRPFSDPREVILQLASDFLVACQARLTEIGERQRIAELLDPRSHTRLSEIVQSIIKQVPGNPDLLARPSLQRYFLDVLPQVEWGHESMRSCKALESLLGRLNRTLPKLLEHSVARSLVYWDNIVKLIHSIYLIIRKNRTIAHLKEIRILIETLKKAVLFDPAGCMPAVGKPRLESHITAVGWSSNAGLPARPSIGEALLSTISPDPGSGISISGLGRGLARGRPLNNNNSNTNNEHGMYLTPCVGHSGLHASSFIGSSSKPIDKSDLQTTGVADGYSFKFAAEVIRLMSLVLQVMGPSFCLKDLCERSGPDFNNRCSSLLEGGFHTLAVYLGQLIIPLLFRCSAGRKDSPILSKENVFYALDVCVTALFAPNVSGGPIGKLGRTLSGTSATNAGLPHSEATPEKGREKVGRFGSELSAQLGATLNAGVVPMELNMGLSAVRLVNLASLSSEQDSPCPPSCLIRLLSPTLGFLTQKDAAVPPIGTLQSNSVASKPSSKLDGSSSKSRPSIVSAATQRTRPQTSHSRHADSAASHSPLLRDRPKNFKAEFAHRLGFLGLKLILVAFSRHASARLRLITATLTRLALNGQNGIQLWKFFDFLVTHRPPVFIHLLPFIRFKMAHISCATPGEQAYQQIVNQKLIGLHLPVPQTTAAVLRELMTELSAIQHDVQHFSHARMTEKSVVHSTVPHDPIHRMQSYTDHAHSSSSIHKQSSKKHKSPLEGLTEESAQPESDLSALDRFVEGQRIDVLASVSSESVCSNELPEDIGIGLPSLSRSTRGTRSMMQTFRQSFLVRDPRKRIGAQEGSRLLTQKQNLKQTDPFLTGWFH</sequence>
<feature type="region of interest" description="Disordered" evidence="1">
    <location>
        <begin position="2290"/>
        <end position="2331"/>
    </location>
</feature>
<dbReference type="PANTHER" id="PTHR31781:SF1">
    <property type="entry name" value="PROTEIN UNC-80 HOMOLOG"/>
    <property type="match status" value="1"/>
</dbReference>
<feature type="compositionally biased region" description="Polar residues" evidence="1">
    <location>
        <begin position="183"/>
        <end position="197"/>
    </location>
</feature>